<dbReference type="InParanoid" id="A0A0H2RZ95"/>
<dbReference type="PANTHER" id="PTHR14097:SF8">
    <property type="entry name" value="NAD(P)-BINDING DOMAIN-CONTAINING PROTEIN"/>
    <property type="match status" value="1"/>
</dbReference>
<dbReference type="STRING" id="27342.A0A0H2RZ95"/>
<dbReference type="Proteomes" id="UP000053477">
    <property type="component" value="Unassembled WGS sequence"/>
</dbReference>
<proteinExistence type="predicted"/>
<sequence length="237" mass="25187">AGIDILRAALADPAISQVTVLSRSPLPPTIPASQKLSVITHKDFSSYPSDLVTGSLAGHNACVWALGRSSSGMSEQAYTELSHDWPMAAIKAFHEGGLAGEGGKPFRFVYLSGDGADRSGKGMAMFSRVKGRTEADLLAYSNASPEKLRSFMLRPAYFFPSNPDDAQRLRSGFDRCTDPILGGLLRAVNLGINAADLGRVAVAVAKGTEGVVGEGEQQETFSNRLMSNIAKRLNGKQ</sequence>
<dbReference type="OrthoDB" id="9975943at2759"/>
<gene>
    <name evidence="1" type="ORF">SCHPADRAFT_825738</name>
</gene>
<feature type="non-terminal residue" evidence="1">
    <location>
        <position position="1"/>
    </location>
</feature>
<dbReference type="AlphaFoldDB" id="A0A0H2RZ95"/>
<reference evidence="1 2" key="1">
    <citation type="submission" date="2015-04" db="EMBL/GenBank/DDBJ databases">
        <title>Complete genome sequence of Schizopora paradoxa KUC8140, a cosmopolitan wood degrader in East Asia.</title>
        <authorList>
            <consortium name="DOE Joint Genome Institute"/>
            <person name="Min B."/>
            <person name="Park H."/>
            <person name="Jang Y."/>
            <person name="Kim J.-J."/>
            <person name="Kim K.H."/>
            <person name="Pangilinan J."/>
            <person name="Lipzen A."/>
            <person name="Riley R."/>
            <person name="Grigoriev I.V."/>
            <person name="Spatafora J.W."/>
            <person name="Choi I.-G."/>
        </authorList>
    </citation>
    <scope>NUCLEOTIDE SEQUENCE [LARGE SCALE GENOMIC DNA]</scope>
    <source>
        <strain evidence="1 2">KUC8140</strain>
    </source>
</reference>
<dbReference type="Gene3D" id="3.40.50.720">
    <property type="entry name" value="NAD(P)-binding Rossmann-like Domain"/>
    <property type="match status" value="1"/>
</dbReference>
<evidence type="ECO:0000313" key="2">
    <source>
        <dbReference type="Proteomes" id="UP000053477"/>
    </source>
</evidence>
<dbReference type="EMBL" id="KQ085938">
    <property type="protein sequence ID" value="KLO14853.1"/>
    <property type="molecule type" value="Genomic_DNA"/>
</dbReference>
<name>A0A0H2RZ95_9AGAM</name>
<dbReference type="PANTHER" id="PTHR14097">
    <property type="entry name" value="OXIDOREDUCTASE HTATIP2"/>
    <property type="match status" value="1"/>
</dbReference>
<evidence type="ECO:0008006" key="3">
    <source>
        <dbReference type="Google" id="ProtNLM"/>
    </source>
</evidence>
<protein>
    <recommendedName>
        <fullName evidence="3">NAD(P)-binding domain-containing protein</fullName>
    </recommendedName>
</protein>
<organism evidence="1 2">
    <name type="scientific">Schizopora paradoxa</name>
    <dbReference type="NCBI Taxonomy" id="27342"/>
    <lineage>
        <taxon>Eukaryota</taxon>
        <taxon>Fungi</taxon>
        <taxon>Dikarya</taxon>
        <taxon>Basidiomycota</taxon>
        <taxon>Agaricomycotina</taxon>
        <taxon>Agaricomycetes</taxon>
        <taxon>Hymenochaetales</taxon>
        <taxon>Schizoporaceae</taxon>
        <taxon>Schizopora</taxon>
    </lineage>
</organism>
<keyword evidence="2" id="KW-1185">Reference proteome</keyword>
<dbReference type="InterPro" id="IPR036291">
    <property type="entry name" value="NAD(P)-bd_dom_sf"/>
</dbReference>
<dbReference type="SUPFAM" id="SSF51735">
    <property type="entry name" value="NAD(P)-binding Rossmann-fold domains"/>
    <property type="match status" value="1"/>
</dbReference>
<evidence type="ECO:0000313" key="1">
    <source>
        <dbReference type="EMBL" id="KLO14853.1"/>
    </source>
</evidence>
<accession>A0A0H2RZ95</accession>